<gene>
    <name evidence="1" type="ORF">KIPB_017090</name>
</gene>
<evidence type="ECO:0000313" key="2">
    <source>
        <dbReference type="Proteomes" id="UP000265618"/>
    </source>
</evidence>
<organism evidence="1 2">
    <name type="scientific">Kipferlia bialata</name>
    <dbReference type="NCBI Taxonomy" id="797122"/>
    <lineage>
        <taxon>Eukaryota</taxon>
        <taxon>Metamonada</taxon>
        <taxon>Carpediemonas-like organisms</taxon>
        <taxon>Kipferlia</taxon>
    </lineage>
</organism>
<reference evidence="1 2" key="1">
    <citation type="journal article" date="2018" name="PLoS ONE">
        <title>The draft genome of Kipferlia bialata reveals reductive genome evolution in fornicate parasites.</title>
        <authorList>
            <person name="Tanifuji G."/>
            <person name="Takabayashi S."/>
            <person name="Kume K."/>
            <person name="Takagi M."/>
            <person name="Nakayama T."/>
            <person name="Kamikawa R."/>
            <person name="Inagaki Y."/>
            <person name="Hashimoto T."/>
        </authorList>
    </citation>
    <scope>NUCLEOTIDE SEQUENCE [LARGE SCALE GENOMIC DNA]</scope>
    <source>
        <strain evidence="1">NY0173</strain>
    </source>
</reference>
<keyword evidence="2" id="KW-1185">Reference proteome</keyword>
<comment type="caution">
    <text evidence="1">The sequence shown here is derived from an EMBL/GenBank/DDBJ whole genome shotgun (WGS) entry which is preliminary data.</text>
</comment>
<evidence type="ECO:0000313" key="1">
    <source>
        <dbReference type="EMBL" id="GIQ92980.1"/>
    </source>
</evidence>
<name>A0A9K3DEQ6_9EUKA</name>
<dbReference type="AlphaFoldDB" id="A0A9K3DEQ6"/>
<dbReference type="Proteomes" id="UP000265618">
    <property type="component" value="Unassembled WGS sequence"/>
</dbReference>
<feature type="non-terminal residue" evidence="1">
    <location>
        <position position="33"/>
    </location>
</feature>
<dbReference type="EMBL" id="BDIP01011076">
    <property type="protein sequence ID" value="GIQ92980.1"/>
    <property type="molecule type" value="Genomic_DNA"/>
</dbReference>
<sequence length="33" mass="3427">MEALGNVVPAGKSDTRKIGMALTGMGLFFMLLG</sequence>
<protein>
    <submittedName>
        <fullName evidence="1">Uncharacterized protein</fullName>
    </submittedName>
</protein>
<proteinExistence type="predicted"/>
<accession>A0A9K3DEQ6</accession>